<dbReference type="InterPro" id="IPR011047">
    <property type="entry name" value="Quinoprotein_ADH-like_sf"/>
</dbReference>
<reference evidence="13" key="1">
    <citation type="submission" date="2011-05" db="EMBL/GenBank/DDBJ databases">
        <authorList>
            <person name="Richards S.R."/>
            <person name="Qu J."/>
            <person name="Jiang H."/>
            <person name="Jhangiani S.N."/>
            <person name="Agravi P."/>
            <person name="Goodspeed R."/>
            <person name="Gross S."/>
            <person name="Mandapat C."/>
            <person name="Jackson L."/>
            <person name="Mathew T."/>
            <person name="Pu L."/>
            <person name="Thornton R."/>
            <person name="Saada N."/>
            <person name="Wilczek-Boney K.B."/>
            <person name="Lee S."/>
            <person name="Kovar C."/>
            <person name="Wu Y."/>
            <person name="Scherer S.E."/>
            <person name="Worley K.C."/>
            <person name="Muzny D.M."/>
            <person name="Gibbs R."/>
        </authorList>
    </citation>
    <scope>NUCLEOTIDE SEQUENCE</scope>
    <source>
        <strain evidence="13">Brora</strain>
    </source>
</reference>
<keyword evidence="8" id="KW-0819">tRNA processing</keyword>
<evidence type="ECO:0000256" key="3">
    <source>
        <dbReference type="ARBA" id="ARBA00005043"/>
    </source>
</evidence>
<dbReference type="AlphaFoldDB" id="T1J327"/>
<evidence type="ECO:0000256" key="4">
    <source>
        <dbReference type="ARBA" id="ARBA00005881"/>
    </source>
</evidence>
<feature type="repeat" description="WD" evidence="11">
    <location>
        <begin position="623"/>
        <end position="656"/>
    </location>
</feature>
<feature type="repeat" description="WD" evidence="11">
    <location>
        <begin position="252"/>
        <end position="299"/>
    </location>
</feature>
<evidence type="ECO:0000256" key="10">
    <source>
        <dbReference type="ARBA" id="ARBA00023242"/>
    </source>
</evidence>
<dbReference type="UniPathway" id="UPA00988"/>
<evidence type="ECO:0000313" key="12">
    <source>
        <dbReference type="EnsemblMetazoa" id="SMAR007985-PA"/>
    </source>
</evidence>
<comment type="similarity">
    <text evidence="4">Belongs to the WD repeat ELP2 family.</text>
</comment>
<dbReference type="OMA" id="ENFRHIS"/>
<dbReference type="GO" id="GO:0005737">
    <property type="term" value="C:cytoplasm"/>
    <property type="evidence" value="ECO:0007669"/>
    <property type="project" value="UniProtKB-SubCell"/>
</dbReference>
<evidence type="ECO:0000256" key="6">
    <source>
        <dbReference type="ARBA" id="ARBA00022490"/>
    </source>
</evidence>
<dbReference type="PhylomeDB" id="T1J327"/>
<dbReference type="EMBL" id="JH431820">
    <property type="status" value="NOT_ANNOTATED_CDS"/>
    <property type="molecule type" value="Genomic_DNA"/>
</dbReference>
<dbReference type="GO" id="GO:0005634">
    <property type="term" value="C:nucleus"/>
    <property type="evidence" value="ECO:0007669"/>
    <property type="project" value="UniProtKB-SubCell"/>
</dbReference>
<evidence type="ECO:0000256" key="8">
    <source>
        <dbReference type="ARBA" id="ARBA00022694"/>
    </source>
</evidence>
<dbReference type="EnsemblMetazoa" id="SMAR007985-RA">
    <property type="protein sequence ID" value="SMAR007985-PA"/>
    <property type="gene ID" value="SMAR007985"/>
</dbReference>
<feature type="repeat" description="WD" evidence="11">
    <location>
        <begin position="54"/>
        <end position="89"/>
    </location>
</feature>
<dbReference type="Pfam" id="PF00400">
    <property type="entry name" value="WD40"/>
    <property type="match status" value="8"/>
</dbReference>
<dbReference type="eggNOG" id="KOG1063">
    <property type="taxonomic scope" value="Eukaryota"/>
</dbReference>
<organism evidence="12 13">
    <name type="scientific">Strigamia maritima</name>
    <name type="common">European centipede</name>
    <name type="synonym">Geophilus maritimus</name>
    <dbReference type="NCBI Taxonomy" id="126957"/>
    <lineage>
        <taxon>Eukaryota</taxon>
        <taxon>Metazoa</taxon>
        <taxon>Ecdysozoa</taxon>
        <taxon>Arthropoda</taxon>
        <taxon>Myriapoda</taxon>
        <taxon>Chilopoda</taxon>
        <taxon>Pleurostigmophora</taxon>
        <taxon>Geophilomorpha</taxon>
        <taxon>Linotaeniidae</taxon>
        <taxon>Strigamia</taxon>
    </lineage>
</organism>
<name>T1J327_STRMM</name>
<evidence type="ECO:0000256" key="2">
    <source>
        <dbReference type="ARBA" id="ARBA00004496"/>
    </source>
</evidence>
<dbReference type="InterPro" id="IPR001680">
    <property type="entry name" value="WD40_rpt"/>
</dbReference>
<dbReference type="PROSITE" id="PS50082">
    <property type="entry name" value="WD_REPEATS_2"/>
    <property type="match status" value="4"/>
</dbReference>
<dbReference type="PANTHER" id="PTHR44111">
    <property type="entry name" value="ELONGATOR COMPLEX PROTEIN 2"/>
    <property type="match status" value="1"/>
</dbReference>
<evidence type="ECO:0000256" key="1">
    <source>
        <dbReference type="ARBA" id="ARBA00004123"/>
    </source>
</evidence>
<keyword evidence="10" id="KW-0539">Nucleus</keyword>
<keyword evidence="6" id="KW-0963">Cytoplasm</keyword>
<evidence type="ECO:0000256" key="9">
    <source>
        <dbReference type="ARBA" id="ARBA00022737"/>
    </source>
</evidence>
<dbReference type="SUPFAM" id="SSF50998">
    <property type="entry name" value="Quinoprotein alcohol dehydrogenase-like"/>
    <property type="match status" value="1"/>
</dbReference>
<keyword evidence="7 11" id="KW-0853">WD repeat</keyword>
<comment type="pathway">
    <text evidence="3">tRNA modification; 5-methoxycarbonylmethyl-2-thiouridine-tRNA biosynthesis.</text>
</comment>
<proteinExistence type="inferred from homology"/>
<dbReference type="FunFam" id="2.130.10.10:FF:000400">
    <property type="entry name" value="Elongator acetyltransferase complex subunit 2"/>
    <property type="match status" value="1"/>
</dbReference>
<dbReference type="PANTHER" id="PTHR44111:SF1">
    <property type="entry name" value="ELONGATOR COMPLEX PROTEIN 2"/>
    <property type="match status" value="1"/>
</dbReference>
<dbReference type="SUPFAM" id="SSF50978">
    <property type="entry name" value="WD40 repeat-like"/>
    <property type="match status" value="1"/>
</dbReference>
<dbReference type="InterPro" id="IPR015943">
    <property type="entry name" value="WD40/YVTN_repeat-like_dom_sf"/>
</dbReference>
<dbReference type="SMART" id="SM00320">
    <property type="entry name" value="WD40"/>
    <property type="match status" value="9"/>
</dbReference>
<reference evidence="12" key="2">
    <citation type="submission" date="2015-02" db="UniProtKB">
        <authorList>
            <consortium name="EnsemblMetazoa"/>
        </authorList>
    </citation>
    <scope>IDENTIFICATION</scope>
</reference>
<dbReference type="Gene3D" id="2.130.10.10">
    <property type="entry name" value="YVTN repeat-like/Quinoprotein amine dehydrogenase"/>
    <property type="match status" value="3"/>
</dbReference>
<dbReference type="GO" id="GO:0033588">
    <property type="term" value="C:elongator holoenzyme complex"/>
    <property type="evidence" value="ECO:0007669"/>
    <property type="project" value="InterPro"/>
</dbReference>
<dbReference type="HOGENOM" id="CLU_006430_1_0_1"/>
<dbReference type="Proteomes" id="UP000014500">
    <property type="component" value="Unassembled WGS sequence"/>
</dbReference>
<keyword evidence="9" id="KW-0677">Repeat</keyword>
<dbReference type="InterPro" id="IPR037289">
    <property type="entry name" value="Elp2"/>
</dbReference>
<sequence length="736" mass="82410">MEDVSLIYLSSGCNKGPHVLDWGFNELICYATCNSIALYNPKFTCGAGRVFTSLAGHKSAVTCVRWIRKNESPEKELISTSADGTAIIWRKCDETNEFRVNHVLNGHSASVTIADAIYVESVVVNLLVATASVDSTIKIWKRLNESNEISCSQTISCGSGFAFDVKFCTLPNTNVPLLACGFDTSNVVLYVEQNAIFENMHVLHGHEDWVRCIDIVANDNYLFMATGSQDSLIRIWKMYKIQKFTVSVEAIIAGHESWVYGVNWQPKVKDKHQTLKLISASMDKTMILWSLDTTNDLWLEEARVGEIGGTTLGYFGNKFSPDGASIIAHSYQGAFHLWHLNKASLNNTETNRWLPGVTVSGHFNQVLDISWDIEGHYLLSTSLDQTTRLHAPWIREKNAVTWHELARPQIHGHDMSCLSIVSDYKFISGADEKVLRVFEAPKLFVDNLSRLSGLSADLERKKMNSCAAEGATVPALGLSNKAVFEVNETNKTEDICFRAVQLTEPPTEEMLLQNTLWPETQKLYGHGFEVFCVACNHKGTLVASACKASNPESAAIILWDTKTWVQISQLHSHTLTVTSLSFSRDDRHLLSVSRDRTWALFIEKKSETGDITFEKFTSSNKRPGSHSRIIWSCAWAPDSSVFFTGSRDKKVIAWKMIENDVELLSSMVAKESINALDVAPSFGIKSRFLVAIGQECGSISLHWLDASTRTWTLYRNLAEMNCHYLCVKRLRFSPIV</sequence>
<keyword evidence="13" id="KW-1185">Reference proteome</keyword>
<dbReference type="InterPro" id="IPR036322">
    <property type="entry name" value="WD40_repeat_dom_sf"/>
</dbReference>
<dbReference type="GO" id="GO:0002098">
    <property type="term" value="P:tRNA wobble uridine modification"/>
    <property type="evidence" value="ECO:0007669"/>
    <property type="project" value="InterPro"/>
</dbReference>
<comment type="subcellular location">
    <subcellularLocation>
        <location evidence="2">Cytoplasm</location>
    </subcellularLocation>
    <subcellularLocation>
        <location evidence="1">Nucleus</location>
    </subcellularLocation>
</comment>
<evidence type="ECO:0000256" key="11">
    <source>
        <dbReference type="PROSITE-ProRule" id="PRU00221"/>
    </source>
</evidence>
<feature type="repeat" description="WD" evidence="11">
    <location>
        <begin position="203"/>
        <end position="238"/>
    </location>
</feature>
<evidence type="ECO:0000256" key="5">
    <source>
        <dbReference type="ARBA" id="ARBA00020267"/>
    </source>
</evidence>
<dbReference type="STRING" id="126957.T1J327"/>
<accession>T1J327</accession>
<protein>
    <recommendedName>
        <fullName evidence="5">Elongator complex protein 2</fullName>
    </recommendedName>
</protein>
<evidence type="ECO:0000313" key="13">
    <source>
        <dbReference type="Proteomes" id="UP000014500"/>
    </source>
</evidence>
<evidence type="ECO:0000256" key="7">
    <source>
        <dbReference type="ARBA" id="ARBA00022574"/>
    </source>
</evidence>